<dbReference type="PANTHER" id="PTHR23011">
    <property type="entry name" value="CYCLIC NUCLEOTIDE-BINDING DOMAIN CONTAINING PROTEIN"/>
    <property type="match status" value="1"/>
</dbReference>
<comment type="caution">
    <text evidence="2">The sequence shown here is derived from an EMBL/GenBank/DDBJ whole genome shotgun (WGS) entry which is preliminary data.</text>
</comment>
<protein>
    <recommendedName>
        <fullName evidence="4">Cyclic nucleotide-binding domain-containing protein</fullName>
    </recommendedName>
</protein>
<organism evidence="2 3">
    <name type="scientific">Polyrhizophydium stewartii</name>
    <dbReference type="NCBI Taxonomy" id="2732419"/>
    <lineage>
        <taxon>Eukaryota</taxon>
        <taxon>Fungi</taxon>
        <taxon>Fungi incertae sedis</taxon>
        <taxon>Chytridiomycota</taxon>
        <taxon>Chytridiomycota incertae sedis</taxon>
        <taxon>Chytridiomycetes</taxon>
        <taxon>Rhizophydiales</taxon>
        <taxon>Rhizophydiales incertae sedis</taxon>
        <taxon>Polyrhizophydium</taxon>
    </lineage>
</organism>
<sequence>MERRFATVTTTGLSHFVCIDRDALRKILEAESKIQTQARLDAVLCNRALQLADDDTRMALLRHCKMLKFEAGTTILPARCNRPSLYFILNGHCKVMRTVPFRRQTSAPFDIRPLEPGVTDINPAVEECILQSLHAGDLSAGDYFPRLNLTRSEFYEYKAQRIPLPKLVAMLEALLAHGPRQFEDALLSSESRLIFPRPADSTKIVDMTIPQEAEEAMAAFDLEVTATDRVDCLQISKVDFVKIIDERTLRMFMDAEFEGVVGAAMHTLQETYLERVASDRPGPVRDELASSNLVSEPFGLDETPADGAAPPSQPRHRPRRVTAKKSKGDQADLVVEAHLGPTDIPEPAMPAAGDTKFQ</sequence>
<evidence type="ECO:0000313" key="3">
    <source>
        <dbReference type="Proteomes" id="UP001527925"/>
    </source>
</evidence>
<dbReference type="PANTHER" id="PTHR23011:SF28">
    <property type="entry name" value="CYCLIC NUCLEOTIDE-BINDING DOMAIN CONTAINING PROTEIN"/>
    <property type="match status" value="1"/>
</dbReference>
<accession>A0ABR4NIC8</accession>
<reference evidence="2 3" key="1">
    <citation type="submission" date="2023-09" db="EMBL/GenBank/DDBJ databases">
        <title>Pangenome analysis of Batrachochytrium dendrobatidis and related Chytrids.</title>
        <authorList>
            <person name="Yacoub M.N."/>
            <person name="Stajich J.E."/>
            <person name="James T.Y."/>
        </authorList>
    </citation>
    <scope>NUCLEOTIDE SEQUENCE [LARGE SCALE GENOMIC DNA]</scope>
    <source>
        <strain evidence="2 3">JEL0888</strain>
    </source>
</reference>
<name>A0ABR4NIC8_9FUNG</name>
<gene>
    <name evidence="2" type="ORF">HK105_200927</name>
</gene>
<dbReference type="SUPFAM" id="SSF51206">
    <property type="entry name" value="cAMP-binding domain-like"/>
    <property type="match status" value="1"/>
</dbReference>
<feature type="region of interest" description="Disordered" evidence="1">
    <location>
        <begin position="296"/>
        <end position="358"/>
    </location>
</feature>
<evidence type="ECO:0008006" key="4">
    <source>
        <dbReference type="Google" id="ProtNLM"/>
    </source>
</evidence>
<evidence type="ECO:0000313" key="2">
    <source>
        <dbReference type="EMBL" id="KAL2919284.1"/>
    </source>
</evidence>
<evidence type="ECO:0000256" key="1">
    <source>
        <dbReference type="SAM" id="MobiDB-lite"/>
    </source>
</evidence>
<dbReference type="InterPro" id="IPR014710">
    <property type="entry name" value="RmlC-like_jellyroll"/>
</dbReference>
<proteinExistence type="predicted"/>
<feature type="compositionally biased region" description="Basic residues" evidence="1">
    <location>
        <begin position="314"/>
        <end position="325"/>
    </location>
</feature>
<dbReference type="Proteomes" id="UP001527925">
    <property type="component" value="Unassembled WGS sequence"/>
</dbReference>
<keyword evidence="3" id="KW-1185">Reference proteome</keyword>
<dbReference type="Gene3D" id="2.60.120.10">
    <property type="entry name" value="Jelly Rolls"/>
    <property type="match status" value="1"/>
</dbReference>
<dbReference type="InterPro" id="IPR018490">
    <property type="entry name" value="cNMP-bd_dom_sf"/>
</dbReference>
<dbReference type="EMBL" id="JADGIZ020000003">
    <property type="protein sequence ID" value="KAL2919284.1"/>
    <property type="molecule type" value="Genomic_DNA"/>
</dbReference>